<reference evidence="2" key="1">
    <citation type="journal article" date="2019" name="Int. J. Syst. Evol. Microbiol.">
        <title>The Global Catalogue of Microorganisms (GCM) 10K type strain sequencing project: providing services to taxonomists for standard genome sequencing and annotation.</title>
        <authorList>
            <consortium name="The Broad Institute Genomics Platform"/>
            <consortium name="The Broad Institute Genome Sequencing Center for Infectious Disease"/>
            <person name="Wu L."/>
            <person name="Ma J."/>
        </authorList>
    </citation>
    <scope>NUCLEOTIDE SEQUENCE [LARGE SCALE GENOMIC DNA]</scope>
    <source>
        <strain evidence="2">NBRC 101365</strain>
    </source>
</reference>
<sequence>MHATPITGAQIRAGRALLRWTAQKLADASRLGVATIRRADAADDVPQITAANAAAIRRALETGGVEFIWDHGRGVGVRLARNRAPQGEHFDFVSDGNEG</sequence>
<dbReference type="EMBL" id="BSPC01000004">
    <property type="protein sequence ID" value="GLS17065.1"/>
    <property type="molecule type" value="Genomic_DNA"/>
</dbReference>
<gene>
    <name evidence="1" type="ORF">GCM10007874_00800</name>
</gene>
<evidence type="ECO:0008006" key="3">
    <source>
        <dbReference type="Google" id="ProtNLM"/>
    </source>
</evidence>
<proteinExistence type="predicted"/>
<organism evidence="1 2">
    <name type="scientific">Labrys miyagiensis</name>
    <dbReference type="NCBI Taxonomy" id="346912"/>
    <lineage>
        <taxon>Bacteria</taxon>
        <taxon>Pseudomonadati</taxon>
        <taxon>Pseudomonadota</taxon>
        <taxon>Alphaproteobacteria</taxon>
        <taxon>Hyphomicrobiales</taxon>
        <taxon>Xanthobacteraceae</taxon>
        <taxon>Labrys</taxon>
    </lineage>
</organism>
<dbReference type="Gene3D" id="1.10.260.40">
    <property type="entry name" value="lambda repressor-like DNA-binding domains"/>
    <property type="match status" value="1"/>
</dbReference>
<dbReference type="InterPro" id="IPR010982">
    <property type="entry name" value="Lambda_DNA-bd_dom_sf"/>
</dbReference>
<evidence type="ECO:0000313" key="1">
    <source>
        <dbReference type="EMBL" id="GLS17065.1"/>
    </source>
</evidence>
<comment type="caution">
    <text evidence="1">The sequence shown here is derived from an EMBL/GenBank/DDBJ whole genome shotgun (WGS) entry which is preliminary data.</text>
</comment>
<evidence type="ECO:0000313" key="2">
    <source>
        <dbReference type="Proteomes" id="UP001156882"/>
    </source>
</evidence>
<dbReference type="Proteomes" id="UP001156882">
    <property type="component" value="Unassembled WGS sequence"/>
</dbReference>
<name>A0ABQ6CE40_9HYPH</name>
<accession>A0ABQ6CE40</accession>
<keyword evidence="2" id="KW-1185">Reference proteome</keyword>
<protein>
    <recommendedName>
        <fullName evidence="3">Transcriptional regulator</fullName>
    </recommendedName>
</protein>
<dbReference type="RefSeq" id="WP_284309897.1">
    <property type="nucleotide sequence ID" value="NZ_BSPC01000004.1"/>
</dbReference>